<keyword evidence="3" id="KW-1185">Reference proteome</keyword>
<dbReference type="InterPro" id="IPR036691">
    <property type="entry name" value="Endo/exonu/phosph_ase_sf"/>
</dbReference>
<dbReference type="Pfam" id="PF14529">
    <property type="entry name" value="Exo_endo_phos_2"/>
    <property type="match status" value="1"/>
</dbReference>
<accession>A0A4C1U710</accession>
<dbReference type="InterPro" id="IPR019791">
    <property type="entry name" value="Haem_peroxidase_animal"/>
</dbReference>
<organism evidence="2 3">
    <name type="scientific">Eumeta variegata</name>
    <name type="common">Bagworm moth</name>
    <name type="synonym">Eumeta japonica</name>
    <dbReference type="NCBI Taxonomy" id="151549"/>
    <lineage>
        <taxon>Eukaryota</taxon>
        <taxon>Metazoa</taxon>
        <taxon>Ecdysozoa</taxon>
        <taxon>Arthropoda</taxon>
        <taxon>Hexapoda</taxon>
        <taxon>Insecta</taxon>
        <taxon>Pterygota</taxon>
        <taxon>Neoptera</taxon>
        <taxon>Endopterygota</taxon>
        <taxon>Lepidoptera</taxon>
        <taxon>Glossata</taxon>
        <taxon>Ditrysia</taxon>
        <taxon>Tineoidea</taxon>
        <taxon>Psychidae</taxon>
        <taxon>Oiketicinae</taxon>
        <taxon>Eumeta</taxon>
    </lineage>
</organism>
<dbReference type="OrthoDB" id="8036339at2759"/>
<dbReference type="PANTHER" id="PTHR33273:SF4">
    <property type="entry name" value="ENDONUCLEASE_EXONUCLEASE_PHOSPHATASE DOMAIN-CONTAINING PROTEIN"/>
    <property type="match status" value="1"/>
</dbReference>
<protein>
    <recommendedName>
        <fullName evidence="1">Endonuclease/exonuclease/phosphatase domain-containing protein</fullName>
    </recommendedName>
</protein>
<dbReference type="Pfam" id="PF03098">
    <property type="entry name" value="An_peroxidase"/>
    <property type="match status" value="1"/>
</dbReference>
<dbReference type="Proteomes" id="UP000299102">
    <property type="component" value="Unassembled WGS sequence"/>
</dbReference>
<evidence type="ECO:0000313" key="3">
    <source>
        <dbReference type="Proteomes" id="UP000299102"/>
    </source>
</evidence>
<name>A0A4C1U710_EUMVA</name>
<dbReference type="AlphaFoldDB" id="A0A4C1U710"/>
<gene>
    <name evidence="2" type="ORF">EVAR_9801_1</name>
</gene>
<evidence type="ECO:0000259" key="1">
    <source>
        <dbReference type="Pfam" id="PF14529"/>
    </source>
</evidence>
<dbReference type="Gene3D" id="3.60.10.10">
    <property type="entry name" value="Endonuclease/exonuclease/phosphatase"/>
    <property type="match status" value="1"/>
</dbReference>
<dbReference type="EMBL" id="BGZK01000130">
    <property type="protein sequence ID" value="GBP21616.1"/>
    <property type="molecule type" value="Genomic_DNA"/>
</dbReference>
<sequence length="278" mass="30634">MWFQNRTDAGGPAVLAFGLRPSAGYGAGYDPEVNPSLTAEFAAAAMRIRPKLLRKGMNVLPSSFLITKTHTHTHAHACTHACTHTRMHARSHARTHREVNKSADFVAASVDGIHICSCYAPPSLTIVEFTDFLEKLTKDAKQNRPVAIAGDFNSWAVDWGSKHTNARGKALLEAFTTIDVVLLNYGDTPTYIEGDASSILDLIFVSSCLTRGNSDWKVMDMYTASDHNAILWELSCDQKRERPNRQTNTTVGWKVKTFDASTLIVAIANQPFLGPQKK</sequence>
<feature type="domain" description="Endonuclease/exonuclease/phosphatase" evidence="1">
    <location>
        <begin position="113"/>
        <end position="230"/>
    </location>
</feature>
<comment type="caution">
    <text evidence="2">The sequence shown here is derived from an EMBL/GenBank/DDBJ whole genome shotgun (WGS) entry which is preliminary data.</text>
</comment>
<proteinExistence type="predicted"/>
<evidence type="ECO:0000313" key="2">
    <source>
        <dbReference type="EMBL" id="GBP21616.1"/>
    </source>
</evidence>
<dbReference type="PANTHER" id="PTHR33273">
    <property type="entry name" value="DOMAIN-CONTAINING PROTEIN, PUTATIVE-RELATED"/>
    <property type="match status" value="1"/>
</dbReference>
<dbReference type="GO" id="GO:0003824">
    <property type="term" value="F:catalytic activity"/>
    <property type="evidence" value="ECO:0007669"/>
    <property type="project" value="InterPro"/>
</dbReference>
<dbReference type="InterPro" id="IPR005135">
    <property type="entry name" value="Endo/exonuclease/phosphatase"/>
</dbReference>
<reference evidence="2 3" key="1">
    <citation type="journal article" date="2019" name="Commun. Biol.">
        <title>The bagworm genome reveals a unique fibroin gene that provides high tensile strength.</title>
        <authorList>
            <person name="Kono N."/>
            <person name="Nakamura H."/>
            <person name="Ohtoshi R."/>
            <person name="Tomita M."/>
            <person name="Numata K."/>
            <person name="Arakawa K."/>
        </authorList>
    </citation>
    <scope>NUCLEOTIDE SEQUENCE [LARGE SCALE GENOMIC DNA]</scope>
</reference>
<dbReference type="SUPFAM" id="SSF56219">
    <property type="entry name" value="DNase I-like"/>
    <property type="match status" value="1"/>
</dbReference>